<sequence length="622" mass="68309">MVIYPIFVFLISLSVTSALKQCNDSQKLRVTRDGVEICCSTVKCGQSKTFAYCTYEDGSDRCIDCPPGTYTGDTFDTKQFPAHHPEKWHEVPTICASIPSCELKETIKVGTKCRCNLDKGYFGEDSNNCILDRQKCTNRGVQLTIKGQCDPCPADTFKPEDGHYRQCRNRTRCKAYEEETHPGSSTTDRRCKKKEITQTTTVGPPNITSAPGESSDEKSTPVEACWINYENFKNVLQEAFLKTMILFTEFCRNYSKEPDEPVMHELEPLNQDGNYVALCTNSKVDSNDNPNGPHDHPYENGGGITRPREQTDLKVVDESPNNQDRKKDKSNGVPTTVKDATSIISPGQDGYVSLGDSLYNNDPTSSVYSENQTDTSESIKSQETCLLSNNSTEEFMPPRNIPTPSLLGSLETTHDSTNSKESYSTGGGVAPKSDTGEDHIGNNKRGPVLNLTEKKNEACTERPVGTVSPIIRPDPQNQQSQNDGQIQDFQPSNTTTGGIDIGAATNNDNYKFVPSHANHMEYYSGHGGNLAAVDTQNSNEPMNGETQESSSQYSNPSVSQPLSSNGVRPTEPEGNGTNSSESGTPRPFRTNSGREVCTPESANNSEESSIEHSSREEVSFQS</sequence>
<evidence type="ECO:0000256" key="1">
    <source>
        <dbReference type="SAM" id="MobiDB-lite"/>
    </source>
</evidence>
<feature type="compositionally biased region" description="Polar residues" evidence="1">
    <location>
        <begin position="197"/>
        <end position="212"/>
    </location>
</feature>
<comment type="caution">
    <text evidence="3">The sequence shown here is derived from an EMBL/GenBank/DDBJ whole genome shotgun (WGS) entry which is preliminary data.</text>
</comment>
<dbReference type="AlphaFoldDB" id="A0A8S3R6Z1"/>
<protein>
    <submittedName>
        <fullName evidence="3">Uncharacterized protein</fullName>
    </submittedName>
</protein>
<feature type="compositionally biased region" description="Basic and acidic residues" evidence="1">
    <location>
        <begin position="306"/>
        <end position="330"/>
    </location>
</feature>
<keyword evidence="2" id="KW-0732">Signal</keyword>
<feature type="compositionally biased region" description="Low complexity" evidence="1">
    <location>
        <begin position="476"/>
        <end position="501"/>
    </location>
</feature>
<feature type="region of interest" description="Disordered" evidence="1">
    <location>
        <begin position="528"/>
        <end position="622"/>
    </location>
</feature>
<feature type="compositionally biased region" description="Low complexity" evidence="1">
    <location>
        <begin position="547"/>
        <end position="560"/>
    </location>
</feature>
<feature type="region of interest" description="Disordered" evidence="1">
    <location>
        <begin position="178"/>
        <end position="218"/>
    </location>
</feature>
<keyword evidence="4" id="KW-1185">Reference proteome</keyword>
<feature type="compositionally biased region" description="Polar residues" evidence="1">
    <location>
        <begin position="358"/>
        <end position="393"/>
    </location>
</feature>
<organism evidence="3 4">
    <name type="scientific">Mytilus edulis</name>
    <name type="common">Blue mussel</name>
    <dbReference type="NCBI Taxonomy" id="6550"/>
    <lineage>
        <taxon>Eukaryota</taxon>
        <taxon>Metazoa</taxon>
        <taxon>Spiralia</taxon>
        <taxon>Lophotrochozoa</taxon>
        <taxon>Mollusca</taxon>
        <taxon>Bivalvia</taxon>
        <taxon>Autobranchia</taxon>
        <taxon>Pteriomorphia</taxon>
        <taxon>Mytilida</taxon>
        <taxon>Mytiloidea</taxon>
        <taxon>Mytilidae</taxon>
        <taxon>Mytilinae</taxon>
        <taxon>Mytilus</taxon>
    </lineage>
</organism>
<evidence type="ECO:0000313" key="3">
    <source>
        <dbReference type="EMBL" id="CAG2204962.1"/>
    </source>
</evidence>
<dbReference type="OrthoDB" id="6097518at2759"/>
<feature type="chain" id="PRO_5035818965" evidence="2">
    <location>
        <begin position="19"/>
        <end position="622"/>
    </location>
</feature>
<evidence type="ECO:0000256" key="2">
    <source>
        <dbReference type="SAM" id="SignalP"/>
    </source>
</evidence>
<feature type="compositionally biased region" description="Polar residues" evidence="1">
    <location>
        <begin position="534"/>
        <end position="546"/>
    </location>
</feature>
<feature type="compositionally biased region" description="Polar residues" evidence="1">
    <location>
        <begin position="575"/>
        <end position="593"/>
    </location>
</feature>
<gene>
    <name evidence="3" type="ORF">MEDL_19383</name>
</gene>
<feature type="compositionally biased region" description="Polar residues" evidence="1">
    <location>
        <begin position="332"/>
        <end position="345"/>
    </location>
</feature>
<dbReference type="Proteomes" id="UP000683360">
    <property type="component" value="Unassembled WGS sequence"/>
</dbReference>
<feature type="region of interest" description="Disordered" evidence="1">
    <location>
        <begin position="280"/>
        <end position="501"/>
    </location>
</feature>
<dbReference type="EMBL" id="CAJPWZ010000996">
    <property type="protein sequence ID" value="CAG2204962.1"/>
    <property type="molecule type" value="Genomic_DNA"/>
</dbReference>
<dbReference type="Gene3D" id="2.10.50.10">
    <property type="entry name" value="Tumor Necrosis Factor Receptor, subunit A, domain 2"/>
    <property type="match status" value="1"/>
</dbReference>
<accession>A0A8S3R6Z1</accession>
<feature type="signal peptide" evidence="2">
    <location>
        <begin position="1"/>
        <end position="18"/>
    </location>
</feature>
<feature type="compositionally biased region" description="Polar residues" evidence="1">
    <location>
        <begin position="280"/>
        <end position="290"/>
    </location>
</feature>
<name>A0A8S3R6Z1_MYTED</name>
<proteinExistence type="predicted"/>
<feature type="compositionally biased region" description="Basic and acidic residues" evidence="1">
    <location>
        <begin position="609"/>
        <end position="622"/>
    </location>
</feature>
<reference evidence="3" key="1">
    <citation type="submission" date="2021-03" db="EMBL/GenBank/DDBJ databases">
        <authorList>
            <person name="Bekaert M."/>
        </authorList>
    </citation>
    <scope>NUCLEOTIDE SEQUENCE</scope>
</reference>
<evidence type="ECO:0000313" key="4">
    <source>
        <dbReference type="Proteomes" id="UP000683360"/>
    </source>
</evidence>